<evidence type="ECO:0000313" key="1">
    <source>
        <dbReference type="EMBL" id="MBO1869175.1"/>
    </source>
</evidence>
<dbReference type="RefSeq" id="WP_208089725.1">
    <property type="nucleotide sequence ID" value="NZ_CP086137.1"/>
</dbReference>
<evidence type="ECO:0000313" key="3">
    <source>
        <dbReference type="Proteomes" id="UP000664702"/>
    </source>
</evidence>
<dbReference type="Proteomes" id="UP000664702">
    <property type="component" value="Plasmid pBb144S4a"/>
</dbReference>
<keyword evidence="2" id="KW-0614">Plasmid</keyword>
<sequence>MGSTAELYEDFGDVHAVDFKTWWTTGDRGARLFAEPAVTSSVIPLLPSDISAIQDSWENGSQLVIAIPLTFSKRAILSHVKTILQKRHKRGRGQRVMKDSKAEYPVSAQFRVSSLKTDLEAYDLRLREPDLKLWQIAQRLRFSAKLSENDINVAEKKAAMSVAAFRKLAHAKRVIDAVAKGRFPVP</sequence>
<dbReference type="KEGG" id="bban:J4G43_052840"/>
<accession>A0A939MJU4</accession>
<dbReference type="EMBL" id="JAGEMI010000004">
    <property type="protein sequence ID" value="MBO1869175.1"/>
    <property type="molecule type" value="Genomic_DNA"/>
</dbReference>
<proteinExistence type="predicted"/>
<dbReference type="EMBL" id="CP086137">
    <property type="protein sequence ID" value="UEM17917.1"/>
    <property type="molecule type" value="Genomic_DNA"/>
</dbReference>
<reference evidence="2 3" key="2">
    <citation type="journal article" date="2022" name="Int. J. Syst. Evol. Microbiol.">
        <title>Strains of Bradyrhizobium barranii sp. nov. associated with legumes native to Canada are symbionts of soybeans and belong to different subspecies (subsp. barranii subsp. nov. and subsp. apii subsp. nov.) and symbiovars (sv. glycinearum and sv. septentrionale).</title>
        <authorList>
            <person name="Bromfield E.S.P."/>
            <person name="Cloutier S."/>
            <person name="Wasai-Hara S."/>
            <person name="Minamisawa K."/>
        </authorList>
    </citation>
    <scope>NUCLEOTIDE SEQUENCE [LARGE SCALE GENOMIC DNA]</scope>
    <source>
        <strain evidence="3">144S4</strain>
        <plasmid evidence="2 3">pBb144S4a</plasmid>
    </source>
</reference>
<geneLocation type="plasmid" evidence="2 3">
    <name>pBb144S4a</name>
</geneLocation>
<protein>
    <submittedName>
        <fullName evidence="1">Uncharacterized protein</fullName>
    </submittedName>
</protein>
<organism evidence="1">
    <name type="scientific">Bradyrhizobium barranii subsp. barranii</name>
    <dbReference type="NCBI Taxonomy" id="2823807"/>
    <lineage>
        <taxon>Bacteria</taxon>
        <taxon>Pseudomonadati</taxon>
        <taxon>Pseudomonadota</taxon>
        <taxon>Alphaproteobacteria</taxon>
        <taxon>Hyphomicrobiales</taxon>
        <taxon>Nitrobacteraceae</taxon>
        <taxon>Bradyrhizobium</taxon>
        <taxon>Bradyrhizobium barranii</taxon>
    </lineage>
</organism>
<gene>
    <name evidence="2" type="ORF">J4G43_052840</name>
    <name evidence="1" type="ORF">J4G43_53250</name>
</gene>
<dbReference type="AlphaFoldDB" id="A0A939MJU4"/>
<evidence type="ECO:0000313" key="2">
    <source>
        <dbReference type="EMBL" id="UEM17917.1"/>
    </source>
</evidence>
<reference evidence="1" key="1">
    <citation type="submission" date="2021-03" db="EMBL/GenBank/DDBJ databases">
        <title>Whole Genome Sequence of Bradyrhizobium sp. Strain 144S4.</title>
        <authorList>
            <person name="Bromfield E.S.P."/>
            <person name="Cloutier S."/>
        </authorList>
    </citation>
    <scope>NUCLEOTIDE SEQUENCE [LARGE SCALE GENOMIC DNA]</scope>
    <source>
        <strain evidence="1">144S4</strain>
    </source>
</reference>
<name>A0A939MJU4_9BRAD</name>